<dbReference type="InterPro" id="IPR029467">
    <property type="entry name" value="Cyt_c7-like"/>
</dbReference>
<feature type="domain" description="Cytochrome c7-like" evidence="2">
    <location>
        <begin position="118"/>
        <end position="180"/>
    </location>
</feature>
<dbReference type="AlphaFoldDB" id="A0A831LG33"/>
<comment type="caution">
    <text evidence="3">The sequence shown here is derived from an EMBL/GenBank/DDBJ whole genome shotgun (WGS) entry which is preliminary data.</text>
</comment>
<feature type="chain" id="PRO_5032332064" description="Cytochrome c7-like domain-containing protein" evidence="1">
    <location>
        <begin position="23"/>
        <end position="180"/>
    </location>
</feature>
<feature type="domain" description="Cytochrome c7-like" evidence="2">
    <location>
        <begin position="39"/>
        <end position="103"/>
    </location>
</feature>
<protein>
    <recommendedName>
        <fullName evidence="2">Cytochrome c7-like domain-containing protein</fullName>
    </recommendedName>
</protein>
<dbReference type="InterPro" id="IPR036280">
    <property type="entry name" value="Multihaem_cyt_sf"/>
</dbReference>
<dbReference type="PANTHER" id="PTHR39425:SF1">
    <property type="entry name" value="CYTOCHROME C7-LIKE DOMAIN-CONTAINING PROTEIN"/>
    <property type="match status" value="1"/>
</dbReference>
<dbReference type="PANTHER" id="PTHR39425">
    <property type="entry name" value="LIPOPROTEIN CYTOCHROME C"/>
    <property type="match status" value="1"/>
</dbReference>
<feature type="signal peptide" evidence="1">
    <location>
        <begin position="1"/>
        <end position="22"/>
    </location>
</feature>
<dbReference type="Proteomes" id="UP000886162">
    <property type="component" value="Unassembled WGS sequence"/>
</dbReference>
<sequence length="180" mass="19740">MKKWYPIALCAVALLSPFDTSAKRIADEVLMPVAETGPVRFSHYRHIEALGNNCVTCHNDIFHIQPEKNPAFSMADMAEGKSCGACHNGREAFGVSGNCSPCHPTRDVSFEIADFEDVTFSHDEHTFLYGCVECHPDLFLPQPDNPAVSMESMEEGESCGACHDDSTAFSVAANCEQCHH</sequence>
<keyword evidence="1" id="KW-0732">Signal</keyword>
<dbReference type="SUPFAM" id="SSF48695">
    <property type="entry name" value="Multiheme cytochromes"/>
    <property type="match status" value="2"/>
</dbReference>
<dbReference type="EMBL" id="DSDO01000040">
    <property type="protein sequence ID" value="HDR46169.1"/>
    <property type="molecule type" value="Genomic_DNA"/>
</dbReference>
<reference evidence="3" key="1">
    <citation type="journal article" date="2020" name="mSystems">
        <title>Genome- and Community-Level Interaction Insights into Carbon Utilization and Element Cycling Functions of Hydrothermarchaeota in Hydrothermal Sediment.</title>
        <authorList>
            <person name="Zhou Z."/>
            <person name="Liu Y."/>
            <person name="Xu W."/>
            <person name="Pan J."/>
            <person name="Luo Z.H."/>
            <person name="Li M."/>
        </authorList>
    </citation>
    <scope>NUCLEOTIDE SEQUENCE [LARGE SCALE GENOMIC DNA]</scope>
    <source>
        <strain evidence="3">SpSt-1220</strain>
    </source>
</reference>
<dbReference type="NCBIfam" id="TIGR04257">
    <property type="entry name" value="nanowire_3heme"/>
    <property type="match status" value="2"/>
</dbReference>
<accession>A0A831LG33</accession>
<dbReference type="InterPro" id="IPR026352">
    <property type="entry name" value="Nanowire_3heme"/>
</dbReference>
<evidence type="ECO:0000313" key="3">
    <source>
        <dbReference type="EMBL" id="HDR46169.1"/>
    </source>
</evidence>
<dbReference type="Pfam" id="PF14522">
    <property type="entry name" value="Cytochrome_C7"/>
    <property type="match status" value="2"/>
</dbReference>
<evidence type="ECO:0000256" key="1">
    <source>
        <dbReference type="SAM" id="SignalP"/>
    </source>
</evidence>
<dbReference type="CDD" id="cd08168">
    <property type="entry name" value="Cytochrom_C3"/>
    <property type="match status" value="1"/>
</dbReference>
<evidence type="ECO:0000259" key="2">
    <source>
        <dbReference type="Pfam" id="PF14522"/>
    </source>
</evidence>
<proteinExistence type="predicted"/>
<organism evidence="3">
    <name type="scientific">Geoalkalibacter subterraneus</name>
    <dbReference type="NCBI Taxonomy" id="483547"/>
    <lineage>
        <taxon>Bacteria</taxon>
        <taxon>Pseudomonadati</taxon>
        <taxon>Thermodesulfobacteriota</taxon>
        <taxon>Desulfuromonadia</taxon>
        <taxon>Desulfuromonadales</taxon>
        <taxon>Geoalkalibacteraceae</taxon>
        <taxon>Geoalkalibacter</taxon>
    </lineage>
</organism>
<dbReference type="Gene3D" id="3.90.10.10">
    <property type="entry name" value="Cytochrome C3"/>
    <property type="match status" value="2"/>
</dbReference>
<name>A0A831LG33_9BACT</name>
<gene>
    <name evidence="3" type="ORF">ENN94_00545</name>
</gene>